<dbReference type="InterPro" id="IPR001279">
    <property type="entry name" value="Metallo-B-lactamas"/>
</dbReference>
<dbReference type="SMART" id="SM00849">
    <property type="entry name" value="Lactamase_B"/>
    <property type="match status" value="1"/>
</dbReference>
<keyword evidence="1" id="KW-0540">Nuclease</keyword>
<reference evidence="4 5" key="1">
    <citation type="submission" date="2024-03" db="EMBL/GenBank/DDBJ databases">
        <title>Mouse gut bacterial collection (mGBC) of GemPharmatech.</title>
        <authorList>
            <person name="He Y."/>
            <person name="Dong L."/>
            <person name="Wu D."/>
            <person name="Gao X."/>
            <person name="Lin Z."/>
        </authorList>
    </citation>
    <scope>NUCLEOTIDE SEQUENCE [LARGE SCALE GENOMIC DNA]</scope>
    <source>
        <strain evidence="4 5">61-15</strain>
    </source>
</reference>
<dbReference type="EMBL" id="JBCLSH010000005">
    <property type="protein sequence ID" value="MEY8443096.1"/>
    <property type="molecule type" value="Genomic_DNA"/>
</dbReference>
<dbReference type="Proteomes" id="UP001565283">
    <property type="component" value="Unassembled WGS sequence"/>
</dbReference>
<comment type="caution">
    <text evidence="4">The sequence shown here is derived from an EMBL/GenBank/DDBJ whole genome shotgun (WGS) entry which is preliminary data.</text>
</comment>
<dbReference type="PANTHER" id="PTHR43694">
    <property type="entry name" value="RIBONUCLEASE J"/>
    <property type="match status" value="1"/>
</dbReference>
<dbReference type="Gene3D" id="3.60.15.10">
    <property type="entry name" value="Ribonuclease Z/Hydroxyacylglutathione hydrolase-like"/>
    <property type="match status" value="1"/>
</dbReference>
<evidence type="ECO:0000256" key="2">
    <source>
        <dbReference type="ARBA" id="ARBA00022884"/>
    </source>
</evidence>
<organism evidence="4 5">
    <name type="scientific">Lactococcus ileimucosae</name>
    <dbReference type="NCBI Taxonomy" id="2941329"/>
    <lineage>
        <taxon>Bacteria</taxon>
        <taxon>Bacillati</taxon>
        <taxon>Bacillota</taxon>
        <taxon>Bacilli</taxon>
        <taxon>Lactobacillales</taxon>
        <taxon>Streptococcaceae</taxon>
        <taxon>Lactococcus</taxon>
    </lineage>
</organism>
<dbReference type="Pfam" id="PF12706">
    <property type="entry name" value="Lactamase_B_2"/>
    <property type="match status" value="1"/>
</dbReference>
<keyword evidence="1" id="KW-0269">Exonuclease</keyword>
<proteinExistence type="predicted"/>
<dbReference type="SUPFAM" id="SSF56281">
    <property type="entry name" value="Metallo-hydrolase/oxidoreductase"/>
    <property type="match status" value="1"/>
</dbReference>
<name>A0ABV4D0L0_9LACT</name>
<dbReference type="InterPro" id="IPR036866">
    <property type="entry name" value="RibonucZ/Hydroxyglut_hydro"/>
</dbReference>
<dbReference type="RefSeq" id="WP_369947881.1">
    <property type="nucleotide sequence ID" value="NZ_JBCLSH010000005.1"/>
</dbReference>
<evidence type="ECO:0000256" key="1">
    <source>
        <dbReference type="ARBA" id="ARBA00022839"/>
    </source>
</evidence>
<evidence type="ECO:0000313" key="5">
    <source>
        <dbReference type="Proteomes" id="UP001565283"/>
    </source>
</evidence>
<accession>A0ABV4D0L0</accession>
<keyword evidence="2" id="KW-0694">RNA-binding</keyword>
<sequence length="431" mass="48654">MELKDKVEVTFHAGVLTIGGTIVEIAYKDSHIFFDFGTEFRPGLDLPDENLQTLLDNGLIPELKGLYDLRFNYEYKGDETKDYAHTAVFISHSHLDHTRMINYLDSDISMYALEATAEVVSVLNQNGDFLLPSPFESEKAFTRKITAVAPYGKIQVGDIEVQLVPVDHDAYGACGMIITVVGRKIAYTGDLRLHGYNPEDTEKFTELAYKADMMIMEGVSISFPERKPVKVACPIHSENALIAGFVQLQKVNPERQITFNAYPANVQRFSEMAKQSIRQIVLTADMALLLKKLFDQDVAYYKENVEQDTSLLDKTLEVDYVDLLADKTNYIWQVTDNFDKLQAGGLYIHSDAAPLGDFDPTYEKFLALLNSNAIEFVRMACSGHATPDDLDKIVRLTKPQLLIPIHSYHPEKLENPYGERILPNRGQKLLL</sequence>
<gene>
    <name evidence="4" type="ORF">AALA52_02385</name>
</gene>
<dbReference type="InterPro" id="IPR042173">
    <property type="entry name" value="RNase_J_2"/>
</dbReference>
<keyword evidence="5" id="KW-1185">Reference proteome</keyword>
<evidence type="ECO:0000259" key="3">
    <source>
        <dbReference type="SMART" id="SM00849"/>
    </source>
</evidence>
<feature type="domain" description="Metallo-beta-lactamase" evidence="3">
    <location>
        <begin position="19"/>
        <end position="236"/>
    </location>
</feature>
<dbReference type="Gene3D" id="3.40.50.10710">
    <property type="entry name" value="Metallo-hydrolase/oxidoreductase"/>
    <property type="match status" value="1"/>
</dbReference>
<dbReference type="PANTHER" id="PTHR43694:SF1">
    <property type="entry name" value="RIBONUCLEASE J"/>
    <property type="match status" value="1"/>
</dbReference>
<evidence type="ECO:0000313" key="4">
    <source>
        <dbReference type="EMBL" id="MEY8443096.1"/>
    </source>
</evidence>
<dbReference type="CDD" id="cd07732">
    <property type="entry name" value="metallo-hydrolase-like_MBL-fold"/>
    <property type="match status" value="1"/>
</dbReference>
<keyword evidence="1" id="KW-0378">Hydrolase</keyword>
<protein>
    <submittedName>
        <fullName evidence="4">MBL fold metallo-hydrolase</fullName>
    </submittedName>
</protein>